<evidence type="ECO:0000256" key="2">
    <source>
        <dbReference type="ARBA" id="ARBA00023110"/>
    </source>
</evidence>
<evidence type="ECO:0000259" key="5">
    <source>
        <dbReference type="PROSITE" id="PS50072"/>
    </source>
</evidence>
<evidence type="ECO:0000313" key="7">
    <source>
        <dbReference type="Proteomes" id="UP001255856"/>
    </source>
</evidence>
<dbReference type="InterPro" id="IPR024936">
    <property type="entry name" value="Cyclophilin-type_PPIase"/>
</dbReference>
<comment type="function">
    <text evidence="4">PPIases accelerate the folding of proteins. It catalyzes the cis-trans isomerization of proline imidic peptide bonds in oligopeptides.</text>
</comment>
<evidence type="ECO:0000256" key="1">
    <source>
        <dbReference type="ARBA" id="ARBA00007365"/>
    </source>
</evidence>
<dbReference type="GO" id="GO:0006457">
    <property type="term" value="P:protein folding"/>
    <property type="evidence" value="ECO:0007669"/>
    <property type="project" value="TreeGrafter"/>
</dbReference>
<sequence>MELFADIIKGFMIQGGDFLKGDGTGAISIYGSRFEDENFTGRHTGPGLLSMANSGPNTNGCQFFITTAKTGKLVEWLDDKHVVFGRVIGDSMLTVRKLEAVQTVGQNNRPKLPCVITECGEM</sequence>
<dbReference type="InterPro" id="IPR002130">
    <property type="entry name" value="Cyclophilin-type_PPIase_dom"/>
</dbReference>
<dbReference type="Gene3D" id="2.40.100.10">
    <property type="entry name" value="Cyclophilin-like"/>
    <property type="match status" value="1"/>
</dbReference>
<gene>
    <name evidence="6" type="primary">CYP22</name>
    <name evidence="6" type="ORF">QBZ16_002423</name>
</gene>
<dbReference type="PIRSF" id="PIRSF001467">
    <property type="entry name" value="Peptidylpro_ismrse"/>
    <property type="match status" value="1"/>
</dbReference>
<dbReference type="PANTHER" id="PTHR11071:SF561">
    <property type="entry name" value="PEPTIDYL-PROLYL CIS-TRANS ISOMERASE D-RELATED"/>
    <property type="match status" value="1"/>
</dbReference>
<dbReference type="AlphaFoldDB" id="A0AAD9MJK4"/>
<dbReference type="PRINTS" id="PR00153">
    <property type="entry name" value="CSAPPISMRASE"/>
</dbReference>
<dbReference type="EMBL" id="JASFZW010000002">
    <property type="protein sequence ID" value="KAK2080027.1"/>
    <property type="molecule type" value="Genomic_DNA"/>
</dbReference>
<dbReference type="Proteomes" id="UP001255856">
    <property type="component" value="Unassembled WGS sequence"/>
</dbReference>
<protein>
    <recommendedName>
        <fullName evidence="4">Peptidyl-prolyl cis-trans isomerase</fullName>
        <shortName evidence="4">PPIase</shortName>
        <ecNumber evidence="4">5.2.1.8</ecNumber>
    </recommendedName>
</protein>
<proteinExistence type="inferred from homology"/>
<dbReference type="SUPFAM" id="SSF50891">
    <property type="entry name" value="Cyclophilin-like"/>
    <property type="match status" value="1"/>
</dbReference>
<dbReference type="GO" id="GO:0016018">
    <property type="term" value="F:cyclosporin A binding"/>
    <property type="evidence" value="ECO:0007669"/>
    <property type="project" value="TreeGrafter"/>
</dbReference>
<dbReference type="EC" id="5.2.1.8" evidence="4"/>
<accession>A0AAD9MJK4</accession>
<dbReference type="Pfam" id="PF00160">
    <property type="entry name" value="Pro_isomerase"/>
    <property type="match status" value="1"/>
</dbReference>
<keyword evidence="6" id="KW-0560">Oxidoreductase</keyword>
<dbReference type="PANTHER" id="PTHR11071">
    <property type="entry name" value="PEPTIDYL-PROLYL CIS-TRANS ISOMERASE"/>
    <property type="match status" value="1"/>
</dbReference>
<dbReference type="GO" id="GO:0004497">
    <property type="term" value="F:monooxygenase activity"/>
    <property type="evidence" value="ECO:0007669"/>
    <property type="project" value="UniProtKB-KW"/>
</dbReference>
<organism evidence="6 7">
    <name type="scientific">Prototheca wickerhamii</name>
    <dbReference type="NCBI Taxonomy" id="3111"/>
    <lineage>
        <taxon>Eukaryota</taxon>
        <taxon>Viridiplantae</taxon>
        <taxon>Chlorophyta</taxon>
        <taxon>core chlorophytes</taxon>
        <taxon>Trebouxiophyceae</taxon>
        <taxon>Chlorellales</taxon>
        <taxon>Chlorellaceae</taxon>
        <taxon>Prototheca</taxon>
    </lineage>
</organism>
<keyword evidence="3 4" id="KW-0413">Isomerase</keyword>
<dbReference type="InterPro" id="IPR029000">
    <property type="entry name" value="Cyclophilin-like_dom_sf"/>
</dbReference>
<comment type="caution">
    <text evidence="6">The sequence shown here is derived from an EMBL/GenBank/DDBJ whole genome shotgun (WGS) entry which is preliminary data.</text>
</comment>
<dbReference type="GO" id="GO:0003755">
    <property type="term" value="F:peptidyl-prolyl cis-trans isomerase activity"/>
    <property type="evidence" value="ECO:0007669"/>
    <property type="project" value="UniProtKB-UniRule"/>
</dbReference>
<keyword evidence="7" id="KW-1185">Reference proteome</keyword>
<comment type="similarity">
    <text evidence="1 4">Belongs to the cyclophilin-type PPIase family.</text>
</comment>
<name>A0AAD9MJK4_PROWI</name>
<dbReference type="GO" id="GO:0005737">
    <property type="term" value="C:cytoplasm"/>
    <property type="evidence" value="ECO:0007669"/>
    <property type="project" value="TreeGrafter"/>
</dbReference>
<evidence type="ECO:0000256" key="4">
    <source>
        <dbReference type="RuleBase" id="RU363019"/>
    </source>
</evidence>
<evidence type="ECO:0000313" key="6">
    <source>
        <dbReference type="EMBL" id="KAK2080027.1"/>
    </source>
</evidence>
<keyword evidence="6" id="KW-0503">Monooxygenase</keyword>
<keyword evidence="2 4" id="KW-0697">Rotamase</keyword>
<evidence type="ECO:0000256" key="3">
    <source>
        <dbReference type="ARBA" id="ARBA00023235"/>
    </source>
</evidence>
<reference evidence="6" key="1">
    <citation type="submission" date="2021-01" db="EMBL/GenBank/DDBJ databases">
        <authorList>
            <person name="Eckstrom K.M.E."/>
        </authorList>
    </citation>
    <scope>NUCLEOTIDE SEQUENCE</scope>
    <source>
        <strain evidence="6">UVCC 0001</strain>
    </source>
</reference>
<dbReference type="PROSITE" id="PS50072">
    <property type="entry name" value="CSA_PPIASE_2"/>
    <property type="match status" value="1"/>
</dbReference>
<feature type="domain" description="PPIase cyclophilin-type" evidence="5">
    <location>
        <begin position="1"/>
        <end position="121"/>
    </location>
</feature>
<comment type="catalytic activity">
    <reaction evidence="4">
        <text>[protein]-peptidylproline (omega=180) = [protein]-peptidylproline (omega=0)</text>
        <dbReference type="Rhea" id="RHEA:16237"/>
        <dbReference type="Rhea" id="RHEA-COMP:10747"/>
        <dbReference type="Rhea" id="RHEA-COMP:10748"/>
        <dbReference type="ChEBI" id="CHEBI:83833"/>
        <dbReference type="ChEBI" id="CHEBI:83834"/>
        <dbReference type="EC" id="5.2.1.8"/>
    </reaction>
</comment>